<keyword evidence="2" id="KW-0902">Two-component regulatory system</keyword>
<evidence type="ECO:0000256" key="2">
    <source>
        <dbReference type="ARBA" id="ARBA00023012"/>
    </source>
</evidence>
<feature type="modified residue" description="4-aspartylphosphate" evidence="3">
    <location>
        <position position="62"/>
    </location>
</feature>
<proteinExistence type="predicted"/>
<dbReference type="SUPFAM" id="SSF52172">
    <property type="entry name" value="CheY-like"/>
    <property type="match status" value="1"/>
</dbReference>
<organism evidence="5 6">
    <name type="scientific">Candidatus Zambryskibacteria bacterium CG22_combo_CG10-13_8_21_14_all_42_17</name>
    <dbReference type="NCBI Taxonomy" id="1975118"/>
    <lineage>
        <taxon>Bacteria</taxon>
        <taxon>Candidatus Zambryskiibacteriota</taxon>
    </lineage>
</organism>
<dbReference type="EMBL" id="PCST01000002">
    <property type="protein sequence ID" value="PIP56019.1"/>
    <property type="molecule type" value="Genomic_DNA"/>
</dbReference>
<dbReference type="AlphaFoldDB" id="A0A2H0BEL3"/>
<sequence length="135" mass="15254">MRYNKSMSKKYTVLIVDDDKFLLDIYKKKFERQGADVDIAVGSMEALSKLREGAKPDILMLDVIMPEIDGIELLDIIRKEKLIPDTVVIMLTNESDQGRIEQAKKLGINGYIVKATTIPTEVVEEAIKIADLKNK</sequence>
<dbReference type="PANTHER" id="PTHR44591">
    <property type="entry name" value="STRESS RESPONSE REGULATOR PROTEIN 1"/>
    <property type="match status" value="1"/>
</dbReference>
<feature type="domain" description="Response regulatory" evidence="4">
    <location>
        <begin position="12"/>
        <end position="129"/>
    </location>
</feature>
<dbReference type="Gene3D" id="3.40.50.2300">
    <property type="match status" value="1"/>
</dbReference>
<dbReference type="Proteomes" id="UP000229794">
    <property type="component" value="Unassembled WGS sequence"/>
</dbReference>
<dbReference type="CDD" id="cd00156">
    <property type="entry name" value="REC"/>
    <property type="match status" value="1"/>
</dbReference>
<protein>
    <recommendedName>
        <fullName evidence="4">Response regulatory domain-containing protein</fullName>
    </recommendedName>
</protein>
<dbReference type="GO" id="GO:0000160">
    <property type="term" value="P:phosphorelay signal transduction system"/>
    <property type="evidence" value="ECO:0007669"/>
    <property type="project" value="UniProtKB-KW"/>
</dbReference>
<dbReference type="InterPro" id="IPR050595">
    <property type="entry name" value="Bact_response_regulator"/>
</dbReference>
<evidence type="ECO:0000259" key="4">
    <source>
        <dbReference type="PROSITE" id="PS50110"/>
    </source>
</evidence>
<evidence type="ECO:0000256" key="1">
    <source>
        <dbReference type="ARBA" id="ARBA00022553"/>
    </source>
</evidence>
<dbReference type="PROSITE" id="PS50110">
    <property type="entry name" value="RESPONSE_REGULATORY"/>
    <property type="match status" value="1"/>
</dbReference>
<dbReference type="InterPro" id="IPR011006">
    <property type="entry name" value="CheY-like_superfamily"/>
</dbReference>
<dbReference type="InterPro" id="IPR001789">
    <property type="entry name" value="Sig_transdc_resp-reg_receiver"/>
</dbReference>
<accession>A0A2H0BEL3</accession>
<dbReference type="PANTHER" id="PTHR44591:SF14">
    <property type="entry name" value="PROTEIN PILG"/>
    <property type="match status" value="1"/>
</dbReference>
<evidence type="ECO:0000256" key="3">
    <source>
        <dbReference type="PROSITE-ProRule" id="PRU00169"/>
    </source>
</evidence>
<gene>
    <name evidence="5" type="ORF">COX06_00075</name>
</gene>
<evidence type="ECO:0000313" key="5">
    <source>
        <dbReference type="EMBL" id="PIP56019.1"/>
    </source>
</evidence>
<keyword evidence="1 3" id="KW-0597">Phosphoprotein</keyword>
<dbReference type="SMART" id="SM00448">
    <property type="entry name" value="REC"/>
    <property type="match status" value="1"/>
</dbReference>
<reference evidence="5 6" key="1">
    <citation type="submission" date="2017-09" db="EMBL/GenBank/DDBJ databases">
        <title>Depth-based differentiation of microbial function through sediment-hosted aquifers and enrichment of novel symbionts in the deep terrestrial subsurface.</title>
        <authorList>
            <person name="Probst A.J."/>
            <person name="Ladd B."/>
            <person name="Jarett J.K."/>
            <person name="Geller-Mcgrath D.E."/>
            <person name="Sieber C.M."/>
            <person name="Emerson J.B."/>
            <person name="Anantharaman K."/>
            <person name="Thomas B.C."/>
            <person name="Malmstrom R."/>
            <person name="Stieglmeier M."/>
            <person name="Klingl A."/>
            <person name="Woyke T."/>
            <person name="Ryan C.M."/>
            <person name="Banfield J.F."/>
        </authorList>
    </citation>
    <scope>NUCLEOTIDE SEQUENCE [LARGE SCALE GENOMIC DNA]</scope>
    <source>
        <strain evidence="5">CG22_combo_CG10-13_8_21_14_all_42_17</strain>
    </source>
</reference>
<name>A0A2H0BEL3_9BACT</name>
<dbReference type="Pfam" id="PF00072">
    <property type="entry name" value="Response_reg"/>
    <property type="match status" value="1"/>
</dbReference>
<evidence type="ECO:0000313" key="6">
    <source>
        <dbReference type="Proteomes" id="UP000229794"/>
    </source>
</evidence>
<comment type="caution">
    <text evidence="5">The sequence shown here is derived from an EMBL/GenBank/DDBJ whole genome shotgun (WGS) entry which is preliminary data.</text>
</comment>